<dbReference type="PROSITE" id="PS00447">
    <property type="entry name" value="DNA_POLYMERASE_A"/>
    <property type="match status" value="1"/>
</dbReference>
<dbReference type="CDD" id="cd06139">
    <property type="entry name" value="DNA_polA_I_Ecoli_like_exo"/>
    <property type="match status" value="1"/>
</dbReference>
<dbReference type="AlphaFoldDB" id="A0A518DAX9"/>
<feature type="domain" description="3'-5' exonuclease" evidence="17">
    <location>
        <begin position="318"/>
        <end position="503"/>
    </location>
</feature>
<dbReference type="NCBIfam" id="NF004397">
    <property type="entry name" value="PRK05755.1"/>
    <property type="match status" value="1"/>
</dbReference>
<evidence type="ECO:0000313" key="20">
    <source>
        <dbReference type="EMBL" id="QDU88640.1"/>
    </source>
</evidence>
<feature type="domain" description="5'-3' exonuclease" evidence="18">
    <location>
        <begin position="23"/>
        <end position="275"/>
    </location>
</feature>
<dbReference type="InterPro" id="IPR002298">
    <property type="entry name" value="DNA_polymerase_A"/>
</dbReference>
<dbReference type="Pfam" id="PF02739">
    <property type="entry name" value="5_3_exonuc_N"/>
    <property type="match status" value="1"/>
</dbReference>
<evidence type="ECO:0000256" key="1">
    <source>
        <dbReference type="ARBA" id="ARBA00007705"/>
    </source>
</evidence>
<proteinExistence type="inferred from homology"/>
<dbReference type="Pfam" id="PF01367">
    <property type="entry name" value="5_3_exonuc"/>
    <property type="match status" value="1"/>
</dbReference>
<dbReference type="CDD" id="cd08637">
    <property type="entry name" value="DNA_pol_A_pol_I_C"/>
    <property type="match status" value="1"/>
</dbReference>
<dbReference type="InterPro" id="IPR012337">
    <property type="entry name" value="RNaseH-like_sf"/>
</dbReference>
<dbReference type="SUPFAM" id="SSF88723">
    <property type="entry name" value="PIN domain-like"/>
    <property type="match status" value="1"/>
</dbReference>
<keyword evidence="8 16" id="KW-0227">DNA damage</keyword>
<sequence length="923" mass="100867">MTPSDQPSPVAPGTGAPPSGWSVYVVDCHSLIFQVFHAIPEMTSPQGEPVSAVFGFTRDLLFLIEEKRPDALICVFDPPGGTFRDEIYDAYKAGRSSMPEDLSSQIPKIQQVIAALGAPVVTVPRFEADDVLATIARWCDEAGAECRLVTGDKDCRQLITDRVSVLNIRKNQEYDAAALAADWGIRPDQVCDFQALVGDKVDNIPGVPSIGPKSAKELLDRFGNLAAVLDGAEQIKGAKRAKLLQHRADAELSRRLVELDRFVPLDPDWPAWKLGAPDAESLSELMREYGFRGLGDRAKQLAQGATGEPVADDWQAEYRTVTSLEELAELVARARRAGRVCVDTETTAKSPRHAELVGVALAWEPGEAYYVPVRGPAGDAVLPLAGVVETLRPLLEDPTIGKIGQNLKYDLVVLRGVGLRVSGVEFDTMIASYLLGAGERNHGLDELSLRRLGHETIKITSLIGKGKDQKRMDEVPVAEVGPYAAEDADVPLRLLPILAQELAQNDLVQLNDEVETPLVPVLADLEYEGVRVDADQLAALSERFALRLDELQGEIETLAGGPFNIASPKQLADVLFNQLGLPVQKRTKTGPSTDADVLEALARLHPLPELIVQHRQFSKLKGTYVDALPELIHPGTGRVHCSLNQVVAATGRLSASDPNLQNIPVRTEAGREIRAAFTAREPGWRLLAADYSQIELRVLAHYSEDRGLCEAFASDRDIHTLVASQVGGVSIDEVTDAMRRGAKAVNFGIIYGQSPFGLARSLGIPKDEAARFISDYFERYPGVLDFIETTLAACRRDGMVRTLLGRKRAISGVRPRPRSAELFDRRATPPQLTLPERTAVNTVIQGTAADLIKLAMLAVHRQIEENGLRSRMILQIHDELLFDAPEEEIDPLAALVREQMQGVAQLRVPLKVDIKTGKNWAEC</sequence>
<dbReference type="EMBL" id="CP036291">
    <property type="protein sequence ID" value="QDU88640.1"/>
    <property type="molecule type" value="Genomic_DNA"/>
</dbReference>
<comment type="catalytic activity">
    <reaction evidence="14 16">
        <text>DNA(n) + a 2'-deoxyribonucleoside 5'-triphosphate = DNA(n+1) + diphosphate</text>
        <dbReference type="Rhea" id="RHEA:22508"/>
        <dbReference type="Rhea" id="RHEA-COMP:17339"/>
        <dbReference type="Rhea" id="RHEA-COMP:17340"/>
        <dbReference type="ChEBI" id="CHEBI:33019"/>
        <dbReference type="ChEBI" id="CHEBI:61560"/>
        <dbReference type="ChEBI" id="CHEBI:173112"/>
        <dbReference type="EC" id="2.7.7.7"/>
    </reaction>
</comment>
<evidence type="ECO:0000256" key="12">
    <source>
        <dbReference type="ARBA" id="ARBA00023125"/>
    </source>
</evidence>
<organism evidence="20 21">
    <name type="scientific">Pirellulimonas nuda</name>
    <dbReference type="NCBI Taxonomy" id="2528009"/>
    <lineage>
        <taxon>Bacteria</taxon>
        <taxon>Pseudomonadati</taxon>
        <taxon>Planctomycetota</taxon>
        <taxon>Planctomycetia</taxon>
        <taxon>Pirellulales</taxon>
        <taxon>Lacipirellulaceae</taxon>
        <taxon>Pirellulimonas</taxon>
    </lineage>
</organism>
<dbReference type="InterPro" id="IPR036279">
    <property type="entry name" value="5-3_exonuclease_C_sf"/>
</dbReference>
<keyword evidence="13 16" id="KW-0234">DNA repair</keyword>
<dbReference type="InterPro" id="IPR019760">
    <property type="entry name" value="DNA-dir_DNA_pol_A_CS"/>
</dbReference>
<keyword evidence="21" id="KW-1185">Reference proteome</keyword>
<evidence type="ECO:0000256" key="15">
    <source>
        <dbReference type="NCBIfam" id="TIGR00593"/>
    </source>
</evidence>
<evidence type="ECO:0000256" key="16">
    <source>
        <dbReference type="RuleBase" id="RU004460"/>
    </source>
</evidence>
<dbReference type="Gene3D" id="3.30.420.10">
    <property type="entry name" value="Ribonuclease H-like superfamily/Ribonuclease H"/>
    <property type="match status" value="1"/>
</dbReference>
<protein>
    <recommendedName>
        <fullName evidence="3 15">DNA polymerase I</fullName>
        <ecNumber evidence="2 15">2.7.7.7</ecNumber>
    </recommendedName>
</protein>
<keyword evidence="9 16" id="KW-0378">Hydrolase</keyword>
<evidence type="ECO:0000256" key="14">
    <source>
        <dbReference type="ARBA" id="ARBA00049244"/>
    </source>
</evidence>
<dbReference type="GO" id="GO:0006302">
    <property type="term" value="P:double-strand break repair"/>
    <property type="evidence" value="ECO:0007669"/>
    <property type="project" value="TreeGrafter"/>
</dbReference>
<keyword evidence="12 16" id="KW-0238">DNA-binding</keyword>
<dbReference type="Gene3D" id="3.40.50.1010">
    <property type="entry name" value="5'-nuclease"/>
    <property type="match status" value="1"/>
</dbReference>
<dbReference type="SUPFAM" id="SSF53098">
    <property type="entry name" value="Ribonuclease H-like"/>
    <property type="match status" value="1"/>
</dbReference>
<dbReference type="Pfam" id="PF01612">
    <property type="entry name" value="DNA_pol_A_exo1"/>
    <property type="match status" value="1"/>
</dbReference>
<keyword evidence="6 16" id="KW-0235">DNA replication</keyword>
<name>A0A518DAX9_9BACT</name>
<dbReference type="Pfam" id="PF00476">
    <property type="entry name" value="DNA_pol_A"/>
    <property type="match status" value="1"/>
</dbReference>
<evidence type="ECO:0000256" key="11">
    <source>
        <dbReference type="ARBA" id="ARBA00022932"/>
    </source>
</evidence>
<dbReference type="Proteomes" id="UP000317429">
    <property type="component" value="Chromosome"/>
</dbReference>
<reference evidence="20 21" key="1">
    <citation type="submission" date="2019-02" db="EMBL/GenBank/DDBJ databases">
        <title>Deep-cultivation of Planctomycetes and their phenomic and genomic characterization uncovers novel biology.</title>
        <authorList>
            <person name="Wiegand S."/>
            <person name="Jogler M."/>
            <person name="Boedeker C."/>
            <person name="Pinto D."/>
            <person name="Vollmers J."/>
            <person name="Rivas-Marin E."/>
            <person name="Kohn T."/>
            <person name="Peeters S.H."/>
            <person name="Heuer A."/>
            <person name="Rast P."/>
            <person name="Oberbeckmann S."/>
            <person name="Bunk B."/>
            <person name="Jeske O."/>
            <person name="Meyerdierks A."/>
            <person name="Storesund J.E."/>
            <person name="Kallscheuer N."/>
            <person name="Luecker S."/>
            <person name="Lage O.M."/>
            <person name="Pohl T."/>
            <person name="Merkel B.J."/>
            <person name="Hornburger P."/>
            <person name="Mueller R.-W."/>
            <person name="Bruemmer F."/>
            <person name="Labrenz M."/>
            <person name="Spormann A.M."/>
            <person name="Op den Camp H."/>
            <person name="Overmann J."/>
            <person name="Amann R."/>
            <person name="Jetten M.S.M."/>
            <person name="Mascher T."/>
            <person name="Medema M.H."/>
            <person name="Devos D.P."/>
            <person name="Kaster A.-K."/>
            <person name="Ovreas L."/>
            <person name="Rohde M."/>
            <person name="Galperin M.Y."/>
            <person name="Jogler C."/>
        </authorList>
    </citation>
    <scope>NUCLEOTIDE SEQUENCE [LARGE SCALE GENOMIC DNA]</scope>
    <source>
        <strain evidence="20 21">Pla175</strain>
    </source>
</reference>
<dbReference type="GO" id="GO:0008409">
    <property type="term" value="F:5'-3' exonuclease activity"/>
    <property type="evidence" value="ECO:0007669"/>
    <property type="project" value="UniProtKB-UniRule"/>
</dbReference>
<dbReference type="PANTHER" id="PTHR10133">
    <property type="entry name" value="DNA POLYMERASE I"/>
    <property type="match status" value="1"/>
</dbReference>
<evidence type="ECO:0000259" key="19">
    <source>
        <dbReference type="SMART" id="SM00482"/>
    </source>
</evidence>
<evidence type="ECO:0000256" key="7">
    <source>
        <dbReference type="ARBA" id="ARBA00022722"/>
    </source>
</evidence>
<dbReference type="OrthoDB" id="9806424at2"/>
<dbReference type="Gene3D" id="3.30.70.370">
    <property type="match status" value="1"/>
</dbReference>
<keyword evidence="4 16" id="KW-0808">Transferase</keyword>
<dbReference type="SUPFAM" id="SSF47807">
    <property type="entry name" value="5' to 3' exonuclease, C-terminal subdomain"/>
    <property type="match status" value="1"/>
</dbReference>
<keyword evidence="5 16" id="KW-0548">Nucleotidyltransferase</keyword>
<dbReference type="SMART" id="SM00475">
    <property type="entry name" value="53EXOc"/>
    <property type="match status" value="1"/>
</dbReference>
<dbReference type="Gene3D" id="1.10.150.20">
    <property type="entry name" value="5' to 3' exonuclease, C-terminal subdomain"/>
    <property type="match status" value="2"/>
</dbReference>
<feature type="domain" description="DNA-directed DNA polymerase family A palm" evidence="19">
    <location>
        <begin position="670"/>
        <end position="888"/>
    </location>
</feature>
<evidence type="ECO:0000256" key="3">
    <source>
        <dbReference type="ARBA" id="ARBA00020311"/>
    </source>
</evidence>
<dbReference type="InterPro" id="IPR020045">
    <property type="entry name" value="DNA_polI_H3TH"/>
</dbReference>
<dbReference type="KEGG" id="pnd:Pla175_20200"/>
<keyword evidence="10 16" id="KW-0269">Exonuclease</keyword>
<dbReference type="InterPro" id="IPR018320">
    <property type="entry name" value="DNA_polymerase_1"/>
</dbReference>
<evidence type="ECO:0000256" key="9">
    <source>
        <dbReference type="ARBA" id="ARBA00022801"/>
    </source>
</evidence>
<evidence type="ECO:0000256" key="5">
    <source>
        <dbReference type="ARBA" id="ARBA00022695"/>
    </source>
</evidence>
<gene>
    <name evidence="20" type="primary">polA_1</name>
    <name evidence="16" type="synonym">polA</name>
    <name evidence="20" type="ORF">Pla175_20200</name>
</gene>
<dbReference type="FunFam" id="1.10.150.20:FF:000003">
    <property type="entry name" value="DNA polymerase I"/>
    <property type="match status" value="1"/>
</dbReference>
<dbReference type="InterPro" id="IPR002562">
    <property type="entry name" value="3'-5'_exonuclease_dom"/>
</dbReference>
<evidence type="ECO:0000313" key="21">
    <source>
        <dbReference type="Proteomes" id="UP000317429"/>
    </source>
</evidence>
<accession>A0A518DAX9</accession>
<comment type="function">
    <text evidence="16">In addition to polymerase activity, this DNA polymerase exhibits 3'-5' and 5'-3' exonuclease activity.</text>
</comment>
<dbReference type="InterPro" id="IPR002421">
    <property type="entry name" value="5-3_exonuclease"/>
</dbReference>
<dbReference type="SMART" id="SM00279">
    <property type="entry name" value="HhH2"/>
    <property type="match status" value="1"/>
</dbReference>
<dbReference type="Gene3D" id="1.20.1060.10">
    <property type="entry name" value="Taq DNA Polymerase, Chain T, domain 4"/>
    <property type="match status" value="1"/>
</dbReference>
<dbReference type="InterPro" id="IPR029060">
    <property type="entry name" value="PIN-like_dom_sf"/>
</dbReference>
<keyword evidence="7" id="KW-0540">Nuclease</keyword>
<dbReference type="RefSeq" id="WP_145283765.1">
    <property type="nucleotide sequence ID" value="NZ_CP036291.1"/>
</dbReference>
<dbReference type="EC" id="2.7.7.7" evidence="2 15"/>
<dbReference type="GO" id="GO:0003677">
    <property type="term" value="F:DNA binding"/>
    <property type="evidence" value="ECO:0007669"/>
    <property type="project" value="UniProtKB-UniRule"/>
</dbReference>
<evidence type="ECO:0000256" key="10">
    <source>
        <dbReference type="ARBA" id="ARBA00022839"/>
    </source>
</evidence>
<evidence type="ECO:0000259" key="17">
    <source>
        <dbReference type="SMART" id="SM00474"/>
    </source>
</evidence>
<evidence type="ECO:0000256" key="2">
    <source>
        <dbReference type="ARBA" id="ARBA00012417"/>
    </source>
</evidence>
<dbReference type="PANTHER" id="PTHR10133:SF27">
    <property type="entry name" value="DNA POLYMERASE NU"/>
    <property type="match status" value="1"/>
</dbReference>
<evidence type="ECO:0000256" key="8">
    <source>
        <dbReference type="ARBA" id="ARBA00022763"/>
    </source>
</evidence>
<dbReference type="GO" id="GO:0006261">
    <property type="term" value="P:DNA-templated DNA replication"/>
    <property type="evidence" value="ECO:0007669"/>
    <property type="project" value="UniProtKB-UniRule"/>
</dbReference>
<dbReference type="CDD" id="cd09859">
    <property type="entry name" value="PIN_53EXO"/>
    <property type="match status" value="1"/>
</dbReference>
<dbReference type="InterPro" id="IPR036397">
    <property type="entry name" value="RNaseH_sf"/>
</dbReference>
<evidence type="ECO:0000256" key="13">
    <source>
        <dbReference type="ARBA" id="ARBA00023204"/>
    </source>
</evidence>
<evidence type="ECO:0000256" key="6">
    <source>
        <dbReference type="ARBA" id="ARBA00022705"/>
    </source>
</evidence>
<evidence type="ECO:0000256" key="4">
    <source>
        <dbReference type="ARBA" id="ARBA00022679"/>
    </source>
</evidence>
<dbReference type="GO" id="GO:0008408">
    <property type="term" value="F:3'-5' exonuclease activity"/>
    <property type="evidence" value="ECO:0007669"/>
    <property type="project" value="UniProtKB-UniRule"/>
</dbReference>
<evidence type="ECO:0000259" key="18">
    <source>
        <dbReference type="SMART" id="SM00475"/>
    </source>
</evidence>
<dbReference type="InterPro" id="IPR020046">
    <property type="entry name" value="5-3_exonucl_a-hlix_arch_N"/>
</dbReference>
<dbReference type="NCBIfam" id="TIGR00593">
    <property type="entry name" value="pola"/>
    <property type="match status" value="1"/>
</dbReference>
<keyword evidence="11 16" id="KW-0239">DNA-directed DNA polymerase</keyword>
<dbReference type="FunFam" id="1.10.150.20:FF:000002">
    <property type="entry name" value="DNA polymerase I"/>
    <property type="match status" value="1"/>
</dbReference>
<comment type="similarity">
    <text evidence="1 16">Belongs to the DNA polymerase type-A family.</text>
</comment>
<dbReference type="InterPro" id="IPR001098">
    <property type="entry name" value="DNA-dir_DNA_pol_A_palm_dom"/>
</dbReference>
<dbReference type="SMART" id="SM00474">
    <property type="entry name" value="35EXOc"/>
    <property type="match status" value="1"/>
</dbReference>
<dbReference type="SMART" id="SM00482">
    <property type="entry name" value="POLAc"/>
    <property type="match status" value="1"/>
</dbReference>
<dbReference type="InterPro" id="IPR008918">
    <property type="entry name" value="HhH2"/>
</dbReference>
<dbReference type="InterPro" id="IPR043502">
    <property type="entry name" value="DNA/RNA_pol_sf"/>
</dbReference>
<dbReference type="CDD" id="cd09898">
    <property type="entry name" value="H3TH_53EXO"/>
    <property type="match status" value="1"/>
</dbReference>
<dbReference type="GO" id="GO:0003887">
    <property type="term" value="F:DNA-directed DNA polymerase activity"/>
    <property type="evidence" value="ECO:0007669"/>
    <property type="project" value="UniProtKB-UniRule"/>
</dbReference>
<dbReference type="FunFam" id="1.20.1060.10:FF:000001">
    <property type="entry name" value="DNA polymerase I"/>
    <property type="match status" value="1"/>
</dbReference>
<dbReference type="PRINTS" id="PR00868">
    <property type="entry name" value="DNAPOLI"/>
</dbReference>
<dbReference type="SUPFAM" id="SSF56672">
    <property type="entry name" value="DNA/RNA polymerases"/>
    <property type="match status" value="1"/>
</dbReference>